<protein>
    <submittedName>
        <fullName evidence="4">Nitrate- and nitrite sensing domain-containing protein</fullName>
    </submittedName>
</protein>
<dbReference type="AlphaFoldDB" id="A0AAU7QF67"/>
<dbReference type="PROSITE" id="PS50906">
    <property type="entry name" value="NIT"/>
    <property type="match status" value="1"/>
</dbReference>
<feature type="coiled-coil region" evidence="1">
    <location>
        <begin position="280"/>
        <end position="307"/>
    </location>
</feature>
<name>A0AAU7QF67_9GAMM</name>
<dbReference type="SUPFAM" id="SSF52172">
    <property type="entry name" value="CheY-like"/>
    <property type="match status" value="1"/>
</dbReference>
<feature type="domain" description="ANTAR" evidence="3">
    <location>
        <begin position="351"/>
        <end position="412"/>
    </location>
</feature>
<accession>A0AAU7QF67</accession>
<evidence type="ECO:0000313" key="4">
    <source>
        <dbReference type="EMBL" id="XBS71605.1"/>
    </source>
</evidence>
<dbReference type="EMBL" id="CP157947">
    <property type="protein sequence ID" value="XBS71605.1"/>
    <property type="molecule type" value="Genomic_DNA"/>
</dbReference>
<dbReference type="InterPro" id="IPR005561">
    <property type="entry name" value="ANTAR"/>
</dbReference>
<dbReference type="Gene3D" id="1.10.10.10">
    <property type="entry name" value="Winged helix-like DNA-binding domain superfamily/Winged helix DNA-binding domain"/>
    <property type="match status" value="1"/>
</dbReference>
<dbReference type="InterPro" id="IPR010910">
    <property type="entry name" value="Nitrate/nitrite_sensing_bac"/>
</dbReference>
<dbReference type="InterPro" id="IPR013587">
    <property type="entry name" value="Nitrate/nitrite_sensing"/>
</dbReference>
<evidence type="ECO:0000259" key="2">
    <source>
        <dbReference type="PROSITE" id="PS50906"/>
    </source>
</evidence>
<dbReference type="PROSITE" id="PS50921">
    <property type="entry name" value="ANTAR"/>
    <property type="match status" value="1"/>
</dbReference>
<gene>
    <name evidence="4" type="ORF">ABK905_12240</name>
</gene>
<dbReference type="GO" id="GO:0003723">
    <property type="term" value="F:RNA binding"/>
    <property type="evidence" value="ECO:0007669"/>
    <property type="project" value="InterPro"/>
</dbReference>
<evidence type="ECO:0000256" key="1">
    <source>
        <dbReference type="SAM" id="Coils"/>
    </source>
</evidence>
<reference evidence="4" key="1">
    <citation type="submission" date="2024-06" db="EMBL/GenBank/DDBJ databases">
        <authorList>
            <person name="Coelho C."/>
            <person name="Bento M."/>
            <person name="Garcia E."/>
            <person name="Camelo A."/>
            <person name="Brandao I."/>
            <person name="Espirito Santo C."/>
            <person name="Trovao J."/>
            <person name="Verissimo A."/>
            <person name="Costa J."/>
            <person name="Tiago I."/>
        </authorList>
    </citation>
    <scope>NUCLEOTIDE SEQUENCE</scope>
    <source>
        <strain evidence="4">KWT182</strain>
    </source>
</reference>
<dbReference type="Pfam" id="PF03861">
    <property type="entry name" value="ANTAR"/>
    <property type="match status" value="1"/>
</dbReference>
<proteinExistence type="predicted"/>
<dbReference type="InterPro" id="IPR036388">
    <property type="entry name" value="WH-like_DNA-bd_sf"/>
</dbReference>
<dbReference type="InterPro" id="IPR011006">
    <property type="entry name" value="CheY-like_superfamily"/>
</dbReference>
<feature type="domain" description="NIT" evidence="2">
    <location>
        <begin position="34"/>
        <end position="286"/>
    </location>
</feature>
<keyword evidence="1" id="KW-0175">Coiled coil</keyword>
<dbReference type="SMART" id="SM01012">
    <property type="entry name" value="ANTAR"/>
    <property type="match status" value="1"/>
</dbReference>
<dbReference type="Pfam" id="PF08376">
    <property type="entry name" value="NIT"/>
    <property type="match status" value="1"/>
</dbReference>
<organism evidence="4">
    <name type="scientific">Acerihabitans sp. KWT182</name>
    <dbReference type="NCBI Taxonomy" id="3157919"/>
    <lineage>
        <taxon>Bacteria</taxon>
        <taxon>Pseudomonadati</taxon>
        <taxon>Pseudomonadota</taxon>
        <taxon>Gammaproteobacteria</taxon>
        <taxon>Enterobacterales</taxon>
        <taxon>Pectobacteriaceae</taxon>
        <taxon>Acerihabitans</taxon>
    </lineage>
</organism>
<evidence type="ECO:0000259" key="3">
    <source>
        <dbReference type="PROSITE" id="PS50921"/>
    </source>
</evidence>
<sequence>MRADPATAIHFLLASRQCELNNLRQLLASGEWVGQVSRLIHMLQCERGASNLYLCSDGSRFADELGRRVRETDLACLPFMNSLAELEQTTTVLQQSSRLFSGLASVVYALSMLPPLRRQIRERALEQPRMTAFFDSMIRHMLTLVSEVTDTAAEPAVARALIAMLSFMQGKEFAGQERALGSAAFAAGHFDEKSRRKMAELIDRQERCFERFADFADEASARQFSSQTADSGFERLRRIACTRSAAGVAPQEESLSWFTLASRRIDGMKLIEDGLARVLMEKCQDSIDAAERACHDQQADIDTLINRQGEPSPDYAVFVAGQEDVWLNGDGVRPQLGRSLLALIRQQDRRLQSLDQELSALRVTLDERKQIERAKGLLMQHRGLSEEEAYTTLRRLAMGQNKKLIDIAAAMLTIADVLPSHPTGKNR</sequence>